<protein>
    <submittedName>
        <fullName evidence="2">Alpha/beta fold hydrolase</fullName>
    </submittedName>
</protein>
<gene>
    <name evidence="2" type="ORF">ACFSHS_02995</name>
</gene>
<dbReference type="InterPro" id="IPR029058">
    <property type="entry name" value="AB_hydrolase_fold"/>
</dbReference>
<reference evidence="3" key="1">
    <citation type="journal article" date="2019" name="Int. J. Syst. Evol. Microbiol.">
        <title>The Global Catalogue of Microorganisms (GCM) 10K type strain sequencing project: providing services to taxonomists for standard genome sequencing and annotation.</title>
        <authorList>
            <consortium name="The Broad Institute Genomics Platform"/>
            <consortium name="The Broad Institute Genome Sequencing Center for Infectious Disease"/>
            <person name="Wu L."/>
            <person name="Ma J."/>
        </authorList>
    </citation>
    <scope>NUCLEOTIDE SEQUENCE [LARGE SCALE GENOMIC DNA]</scope>
    <source>
        <strain evidence="3">JCM 3338</strain>
    </source>
</reference>
<dbReference type="GO" id="GO:0016787">
    <property type="term" value="F:hydrolase activity"/>
    <property type="evidence" value="ECO:0007669"/>
    <property type="project" value="UniProtKB-KW"/>
</dbReference>
<sequence length="378" mass="41447">MPTVPSPQTVLDRVRRDVERNALRARNGIKLVAGVDRPGVGQTPKDVVWQRGRTQLWHYRNDADTYGGVRYGPPLLLVFSLISRSYILDLTPGNSFVEQLLEAGFDVYMLDWGEPDERDADNRLEDYVDDYIPAGIDRVLELSGADEVNLFGYCFGGDLALLYAAHHPDAPLRSLTVLATPVDFRHMGPLADIFSVGGMDVDDVLGPDGNVPPSVVVQGFRTLTPTAEVTRYVTLWERLWSDEYVASYQAMTGWSDDHVPFPGAAARETAEMLVRRNGMMTDRLTVAGDPVHLGDIRVPFLTVRANRDHIVPPAATAPLIDLVGSPDKHELCLDAGHMGLVVGRSAARTTVPTIIDFIRRRSDPLAPGEPAGTAGQEA</sequence>
<dbReference type="InterPro" id="IPR051321">
    <property type="entry name" value="PHA/PHB_synthase"/>
</dbReference>
<dbReference type="EMBL" id="JBHUHP010000001">
    <property type="protein sequence ID" value="MFD2090532.1"/>
    <property type="molecule type" value="Genomic_DNA"/>
</dbReference>
<dbReference type="Pfam" id="PF00561">
    <property type="entry name" value="Abhydrolase_1"/>
    <property type="match status" value="1"/>
</dbReference>
<dbReference type="Gene3D" id="3.40.50.1820">
    <property type="entry name" value="alpha/beta hydrolase"/>
    <property type="match status" value="1"/>
</dbReference>
<comment type="caution">
    <text evidence="2">The sequence shown here is derived from an EMBL/GenBank/DDBJ whole genome shotgun (WGS) entry which is preliminary data.</text>
</comment>
<accession>A0ABW4X576</accession>
<keyword evidence="3" id="KW-1185">Reference proteome</keyword>
<organism evidence="2 3">
    <name type="scientific">Blastococcus deserti</name>
    <dbReference type="NCBI Taxonomy" id="2259033"/>
    <lineage>
        <taxon>Bacteria</taxon>
        <taxon>Bacillati</taxon>
        <taxon>Actinomycetota</taxon>
        <taxon>Actinomycetes</taxon>
        <taxon>Geodermatophilales</taxon>
        <taxon>Geodermatophilaceae</taxon>
        <taxon>Blastococcus</taxon>
    </lineage>
</organism>
<keyword evidence="2" id="KW-0378">Hydrolase</keyword>
<feature type="domain" description="AB hydrolase-1" evidence="1">
    <location>
        <begin position="96"/>
        <end position="180"/>
    </location>
</feature>
<evidence type="ECO:0000313" key="2">
    <source>
        <dbReference type="EMBL" id="MFD2090532.1"/>
    </source>
</evidence>
<evidence type="ECO:0000259" key="1">
    <source>
        <dbReference type="Pfam" id="PF00561"/>
    </source>
</evidence>
<name>A0ABW4X576_9ACTN</name>
<dbReference type="PANTHER" id="PTHR36837">
    <property type="entry name" value="POLY(3-HYDROXYALKANOATE) POLYMERASE SUBUNIT PHAC"/>
    <property type="match status" value="1"/>
</dbReference>
<dbReference type="Proteomes" id="UP001597402">
    <property type="component" value="Unassembled WGS sequence"/>
</dbReference>
<proteinExistence type="predicted"/>
<dbReference type="InterPro" id="IPR000073">
    <property type="entry name" value="AB_hydrolase_1"/>
</dbReference>
<evidence type="ECO:0000313" key="3">
    <source>
        <dbReference type="Proteomes" id="UP001597402"/>
    </source>
</evidence>
<dbReference type="SUPFAM" id="SSF53474">
    <property type="entry name" value="alpha/beta-Hydrolases"/>
    <property type="match status" value="1"/>
</dbReference>
<dbReference type="PANTHER" id="PTHR36837:SF2">
    <property type="entry name" value="POLY(3-HYDROXYALKANOATE) POLYMERASE SUBUNIT PHAC"/>
    <property type="match status" value="1"/>
</dbReference>
<dbReference type="RefSeq" id="WP_376871526.1">
    <property type="nucleotide sequence ID" value="NZ_JBHUHP010000001.1"/>
</dbReference>